<evidence type="ECO:0000313" key="1">
    <source>
        <dbReference type="Proteomes" id="UP000887577"/>
    </source>
</evidence>
<keyword evidence="1" id="KW-1185">Reference proteome</keyword>
<sequence>MNGDRNINVSCKFSFPLVNKLLTENEKLQMTSTSNVYVTRFGTFNELMDPANNFIVDDYLIIKMEAILIIAKNKTDTVSNIQQSNCCKLGSKLWERDDKDFVIIVDGKEIKVSFY</sequence>
<proteinExistence type="predicted"/>
<dbReference type="AlphaFoldDB" id="A0A914Y7W3"/>
<dbReference type="WBParaSite" id="PSU_v2.g15545.t1">
    <property type="protein sequence ID" value="PSU_v2.g15545.t1"/>
    <property type="gene ID" value="PSU_v2.g15545"/>
</dbReference>
<dbReference type="Proteomes" id="UP000887577">
    <property type="component" value="Unplaced"/>
</dbReference>
<accession>A0A914Y7W3</accession>
<name>A0A914Y7W3_9BILA</name>
<organism evidence="1 2">
    <name type="scientific">Panagrolaimus superbus</name>
    <dbReference type="NCBI Taxonomy" id="310955"/>
    <lineage>
        <taxon>Eukaryota</taxon>
        <taxon>Metazoa</taxon>
        <taxon>Ecdysozoa</taxon>
        <taxon>Nematoda</taxon>
        <taxon>Chromadorea</taxon>
        <taxon>Rhabditida</taxon>
        <taxon>Tylenchina</taxon>
        <taxon>Panagrolaimomorpha</taxon>
        <taxon>Panagrolaimoidea</taxon>
        <taxon>Panagrolaimidae</taxon>
        <taxon>Panagrolaimus</taxon>
    </lineage>
</organism>
<protein>
    <submittedName>
        <fullName evidence="2">Uncharacterized protein</fullName>
    </submittedName>
</protein>
<evidence type="ECO:0000313" key="2">
    <source>
        <dbReference type="WBParaSite" id="PSU_v2.g15545.t1"/>
    </source>
</evidence>
<reference evidence="2" key="1">
    <citation type="submission" date="2022-11" db="UniProtKB">
        <authorList>
            <consortium name="WormBaseParasite"/>
        </authorList>
    </citation>
    <scope>IDENTIFICATION</scope>
</reference>